<organism evidence="2 3">
    <name type="scientific">Algimonas porphyrae</name>
    <dbReference type="NCBI Taxonomy" id="1128113"/>
    <lineage>
        <taxon>Bacteria</taxon>
        <taxon>Pseudomonadati</taxon>
        <taxon>Pseudomonadota</taxon>
        <taxon>Alphaproteobacteria</taxon>
        <taxon>Maricaulales</taxon>
        <taxon>Robiginitomaculaceae</taxon>
        <taxon>Algimonas</taxon>
    </lineage>
</organism>
<dbReference type="EMBL" id="BSNJ01000004">
    <property type="protein sequence ID" value="GLQ20933.1"/>
    <property type="molecule type" value="Genomic_DNA"/>
</dbReference>
<comment type="caution">
    <text evidence="2">The sequence shown here is derived from an EMBL/GenBank/DDBJ whole genome shotgun (WGS) entry which is preliminary data.</text>
</comment>
<name>A0ABQ5V264_9PROT</name>
<protein>
    <recommendedName>
        <fullName evidence="4">DUF1579 domain-containing protein</fullName>
    </recommendedName>
</protein>
<evidence type="ECO:0000256" key="1">
    <source>
        <dbReference type="SAM" id="SignalP"/>
    </source>
</evidence>
<keyword evidence="1" id="KW-0732">Signal</keyword>
<dbReference type="RefSeq" id="WP_284371976.1">
    <property type="nucleotide sequence ID" value="NZ_BSNJ01000004.1"/>
</dbReference>
<reference evidence="2" key="1">
    <citation type="journal article" date="2014" name="Int. J. Syst. Evol. Microbiol.">
        <title>Complete genome of a new Firmicutes species belonging to the dominant human colonic microbiota ('Ruminococcus bicirculans') reveals two chromosomes and a selective capacity to utilize plant glucans.</title>
        <authorList>
            <consortium name="NISC Comparative Sequencing Program"/>
            <person name="Wegmann U."/>
            <person name="Louis P."/>
            <person name="Goesmann A."/>
            <person name="Henrissat B."/>
            <person name="Duncan S.H."/>
            <person name="Flint H.J."/>
        </authorList>
    </citation>
    <scope>NUCLEOTIDE SEQUENCE</scope>
    <source>
        <strain evidence="2">NBRC 108216</strain>
    </source>
</reference>
<evidence type="ECO:0000313" key="2">
    <source>
        <dbReference type="EMBL" id="GLQ20933.1"/>
    </source>
</evidence>
<evidence type="ECO:0000313" key="3">
    <source>
        <dbReference type="Proteomes" id="UP001161390"/>
    </source>
</evidence>
<feature type="chain" id="PRO_5045554411" description="DUF1579 domain-containing protein" evidence="1">
    <location>
        <begin position="26"/>
        <end position="182"/>
    </location>
</feature>
<gene>
    <name evidence="2" type="ORF">GCM10007854_18880</name>
</gene>
<evidence type="ECO:0008006" key="4">
    <source>
        <dbReference type="Google" id="ProtNLM"/>
    </source>
</evidence>
<proteinExistence type="predicted"/>
<keyword evidence="3" id="KW-1185">Reference proteome</keyword>
<feature type="signal peptide" evidence="1">
    <location>
        <begin position="1"/>
        <end position="25"/>
    </location>
</feature>
<dbReference type="Proteomes" id="UP001161390">
    <property type="component" value="Unassembled WGS sequence"/>
</dbReference>
<reference evidence="2" key="2">
    <citation type="submission" date="2023-01" db="EMBL/GenBank/DDBJ databases">
        <title>Draft genome sequence of Algimonas porphyrae strain NBRC 108216.</title>
        <authorList>
            <person name="Sun Q."/>
            <person name="Mori K."/>
        </authorList>
    </citation>
    <scope>NUCLEOTIDE SEQUENCE</scope>
    <source>
        <strain evidence="2">NBRC 108216</strain>
    </source>
</reference>
<accession>A0ABQ5V264</accession>
<sequence>MTLLRQIGLPALMTLALFVAPAARADDTATEPAFHPACTDAPFRDFDFWIGNWDVTGPNGQVAGVNRITAEEGGCLLVERWTGAGGGTGQSYNFVDRDSGQWRQVWVSAAFTIDYSGGLDESGAMVLEGRIAYAANPDNNGPFRGRWTLRDDGTVEQSFEQYSATADQWMPWFTGIYKRQAE</sequence>